<reference evidence="1 2" key="1">
    <citation type="submission" date="2016-10" db="EMBL/GenBank/DDBJ databases">
        <authorList>
            <person name="de Groot N.N."/>
        </authorList>
    </citation>
    <scope>NUCLEOTIDE SEQUENCE [LARGE SCALE GENOMIC DNA]</scope>
    <source>
        <strain evidence="1 2">CGMCC 4.1877</strain>
    </source>
</reference>
<evidence type="ECO:0000313" key="1">
    <source>
        <dbReference type="EMBL" id="SFO36066.1"/>
    </source>
</evidence>
<proteinExistence type="predicted"/>
<protein>
    <submittedName>
        <fullName evidence="1">Uncharacterized protein</fullName>
    </submittedName>
</protein>
<gene>
    <name evidence="1" type="ORF">SAMN05216207_104725</name>
</gene>
<sequence>MTVEEPPIAVEPDTWHRAKHNPWARPVVEAVGPWLESRGARYGSCGVVDAAGTREIAWVIDRGPDSGPRRRRRVVLFRALEGDKTRWEVVLREERAPWDLDDFCDWLHAKTGLALDLPGWPGPVHHYNSLSRRCTFDEIAAAAEGLLSVGLAYRRRPLTECGC</sequence>
<keyword evidence="2" id="KW-1185">Reference proteome</keyword>
<evidence type="ECO:0000313" key="2">
    <source>
        <dbReference type="Proteomes" id="UP000199614"/>
    </source>
</evidence>
<dbReference type="Proteomes" id="UP000199614">
    <property type="component" value="Unassembled WGS sequence"/>
</dbReference>
<organism evidence="1 2">
    <name type="scientific">Pseudonocardia ammonioxydans</name>
    <dbReference type="NCBI Taxonomy" id="260086"/>
    <lineage>
        <taxon>Bacteria</taxon>
        <taxon>Bacillati</taxon>
        <taxon>Actinomycetota</taxon>
        <taxon>Actinomycetes</taxon>
        <taxon>Pseudonocardiales</taxon>
        <taxon>Pseudonocardiaceae</taxon>
        <taxon>Pseudonocardia</taxon>
    </lineage>
</organism>
<dbReference type="RefSeq" id="WP_093353710.1">
    <property type="nucleotide sequence ID" value="NZ_FOUY01000047.1"/>
</dbReference>
<accession>A0A1I5GJM8</accession>
<name>A0A1I5GJM8_PSUAM</name>
<dbReference type="AlphaFoldDB" id="A0A1I5GJM8"/>
<dbReference type="EMBL" id="FOUY01000047">
    <property type="protein sequence ID" value="SFO36066.1"/>
    <property type="molecule type" value="Genomic_DNA"/>
</dbReference>
<dbReference type="OrthoDB" id="9963246at2"/>
<dbReference type="STRING" id="260086.SAMN05216207_104725"/>